<dbReference type="Proteomes" id="UP000287306">
    <property type="component" value="Unassembled WGS sequence"/>
</dbReference>
<evidence type="ECO:0000313" key="2">
    <source>
        <dbReference type="EMBL" id="RTH24019.1"/>
    </source>
</evidence>
<feature type="compositionally biased region" description="Basic residues" evidence="1">
    <location>
        <begin position="1"/>
        <end position="13"/>
    </location>
</feature>
<proteinExistence type="predicted"/>
<feature type="region of interest" description="Disordered" evidence="1">
    <location>
        <begin position="1"/>
        <end position="59"/>
    </location>
</feature>
<reference evidence="2 3" key="1">
    <citation type="journal article" date="2019" name="Extremophiles">
        <title>Biogeography of thermophiles and predominance of Thermus scotoductus in domestic water heaters.</title>
        <authorList>
            <person name="Wilpiszeski R.L."/>
            <person name="Zhang Z."/>
            <person name="House C.H."/>
        </authorList>
    </citation>
    <scope>NUCLEOTIDE SEQUENCE [LARGE SCALE GENOMIC DNA]</scope>
    <source>
        <strain evidence="2 3">25_S25</strain>
    </source>
</reference>
<dbReference type="AlphaFoldDB" id="A0A430RVE0"/>
<name>A0A430RVE0_THESC</name>
<comment type="caution">
    <text evidence="2">The sequence shown here is derived from an EMBL/GenBank/DDBJ whole genome shotgun (WGS) entry which is preliminary data.</text>
</comment>
<feature type="compositionally biased region" description="Basic and acidic residues" evidence="1">
    <location>
        <begin position="41"/>
        <end position="59"/>
    </location>
</feature>
<feature type="compositionally biased region" description="Gly residues" evidence="1">
    <location>
        <begin position="19"/>
        <end position="39"/>
    </location>
</feature>
<protein>
    <submittedName>
        <fullName evidence="2">Uncharacterized protein</fullName>
    </submittedName>
</protein>
<dbReference type="EMBL" id="PELY01000333">
    <property type="protein sequence ID" value="RTH24019.1"/>
    <property type="molecule type" value="Genomic_DNA"/>
</dbReference>
<sequence>MPAGRGRGRRCGRRPWGEGPLGGRGAGGGREGGDGGGGRVRVWEGKEEGVTREGDGGGG</sequence>
<gene>
    <name evidence="2" type="ORF">CSW38_09675</name>
</gene>
<evidence type="ECO:0000256" key="1">
    <source>
        <dbReference type="SAM" id="MobiDB-lite"/>
    </source>
</evidence>
<accession>A0A430RVE0</accession>
<organism evidence="2 3">
    <name type="scientific">Thermus scotoductus</name>
    <dbReference type="NCBI Taxonomy" id="37636"/>
    <lineage>
        <taxon>Bacteria</taxon>
        <taxon>Thermotogati</taxon>
        <taxon>Deinococcota</taxon>
        <taxon>Deinococci</taxon>
        <taxon>Thermales</taxon>
        <taxon>Thermaceae</taxon>
        <taxon>Thermus</taxon>
    </lineage>
</organism>
<evidence type="ECO:0000313" key="3">
    <source>
        <dbReference type="Proteomes" id="UP000287306"/>
    </source>
</evidence>